<dbReference type="Proteomes" id="UP000077202">
    <property type="component" value="Unassembled WGS sequence"/>
</dbReference>
<keyword evidence="2" id="KW-1185">Reference proteome</keyword>
<dbReference type="EMBL" id="LVLJ01003810">
    <property type="protein sequence ID" value="OAE19634.1"/>
    <property type="molecule type" value="Genomic_DNA"/>
</dbReference>
<gene>
    <name evidence="1" type="ORF">AXG93_3756s1400</name>
</gene>
<accession>A0A176VFF6</accession>
<comment type="caution">
    <text evidence="1">The sequence shown here is derived from an EMBL/GenBank/DDBJ whole genome shotgun (WGS) entry which is preliminary data.</text>
</comment>
<dbReference type="AlphaFoldDB" id="A0A176VFF6"/>
<name>A0A176VFF6_MARPO</name>
<protein>
    <submittedName>
        <fullName evidence="1">Uncharacterized protein</fullName>
    </submittedName>
</protein>
<organism evidence="1 2">
    <name type="scientific">Marchantia polymorpha subsp. ruderalis</name>
    <dbReference type="NCBI Taxonomy" id="1480154"/>
    <lineage>
        <taxon>Eukaryota</taxon>
        <taxon>Viridiplantae</taxon>
        <taxon>Streptophyta</taxon>
        <taxon>Embryophyta</taxon>
        <taxon>Marchantiophyta</taxon>
        <taxon>Marchantiopsida</taxon>
        <taxon>Marchantiidae</taxon>
        <taxon>Marchantiales</taxon>
        <taxon>Marchantiaceae</taxon>
        <taxon>Marchantia</taxon>
    </lineage>
</organism>
<proteinExistence type="predicted"/>
<sequence length="353" mass="38733">MDCTPPHNFACADVYKLQISSSQSSDTLSSLPAASRTTWIRLIGPLSASSRFLGPAALALGKWKVCARGAHSMGPSLCPHRPPASSEAGKQWNVPWPDQSTALQEADLASRAVVRTSMDSGQHGHTNAQSAGHFIQMHLCPYNMSAYDDEDKRLATEPIPELLIKLGDGLTEAMVRSDLEENASTTNLVPVNVLLQPQYAPAGSNSYAVTNLSCREVCCGFGCKCIRSLIQWNAEETETRASTTRNALSSSRGRIWLGRTPCGGPRIVIWHIPAYELQHIFSRAKGKWHMEMQSDGDRIGASVACPFFDSPDAERVSNLIMRLCMRYPQWPSSARLAVRHDALQLTTYVAVKY</sequence>
<evidence type="ECO:0000313" key="2">
    <source>
        <dbReference type="Proteomes" id="UP000077202"/>
    </source>
</evidence>
<evidence type="ECO:0000313" key="1">
    <source>
        <dbReference type="EMBL" id="OAE19634.1"/>
    </source>
</evidence>
<reference evidence="1" key="1">
    <citation type="submission" date="2016-03" db="EMBL/GenBank/DDBJ databases">
        <title>Mechanisms controlling the formation of the plant cell surface in tip-growing cells are functionally conserved among land plants.</title>
        <authorList>
            <person name="Honkanen S."/>
            <person name="Jones V.A."/>
            <person name="Morieri G."/>
            <person name="Champion C."/>
            <person name="Hetherington A.J."/>
            <person name="Kelly S."/>
            <person name="Saint-Marcoux D."/>
            <person name="Proust H."/>
            <person name="Prescott H."/>
            <person name="Dolan L."/>
        </authorList>
    </citation>
    <scope>NUCLEOTIDE SEQUENCE [LARGE SCALE GENOMIC DNA]</scope>
    <source>
        <tissue evidence="1">Whole gametophyte</tissue>
    </source>
</reference>